<organism evidence="2 3">
    <name type="scientific">Trinickia symbiotica</name>
    <dbReference type="NCBI Taxonomy" id="863227"/>
    <lineage>
        <taxon>Bacteria</taxon>
        <taxon>Pseudomonadati</taxon>
        <taxon>Pseudomonadota</taxon>
        <taxon>Betaproteobacteria</taxon>
        <taxon>Burkholderiales</taxon>
        <taxon>Burkholderiaceae</taxon>
        <taxon>Trinickia</taxon>
    </lineage>
</organism>
<accession>A0A2T3XLV2</accession>
<keyword evidence="1" id="KW-0472">Membrane</keyword>
<dbReference type="AlphaFoldDB" id="A0A2T3XLV2"/>
<dbReference type="RefSeq" id="WP_107153891.1">
    <property type="nucleotide sequence ID" value="NZ_PYUC01000019.1"/>
</dbReference>
<name>A0A2T3XLV2_9BURK</name>
<dbReference type="Proteomes" id="UP000240638">
    <property type="component" value="Unassembled WGS sequence"/>
</dbReference>
<evidence type="ECO:0000256" key="1">
    <source>
        <dbReference type="SAM" id="Phobius"/>
    </source>
</evidence>
<keyword evidence="1" id="KW-1133">Transmembrane helix</keyword>
<evidence type="ECO:0000313" key="3">
    <source>
        <dbReference type="Proteomes" id="UP000240638"/>
    </source>
</evidence>
<protein>
    <submittedName>
        <fullName evidence="2">Uncharacterized protein</fullName>
    </submittedName>
</protein>
<sequence length="155" mass="15885">MTTVGDLLNQMGTAAQSDAAFTEAGKVLAPTIAPIVAQATEGDPSDIGWEIFVVVSRETYGLLCPSDPANPTPVATAIREGLKGEAVELLAAAIVAGLGIASFPAALLATAIVTFFYSDVIGSQCPAWAAWNVHPEAISSTPVSPDIPPGVYSHH</sequence>
<keyword evidence="1" id="KW-0812">Transmembrane</keyword>
<reference evidence="2 3" key="1">
    <citation type="submission" date="2018-03" db="EMBL/GenBank/DDBJ databases">
        <title>Whole genome analyses suggest that Burkholderia sensu lato contains two further novel genera in the rhizoxinica-symbiotica group Mycetohabitans gen. nov., and Trinickia gen. nov.: implications for the evolution of diazotrophy and nodulation in the Burkholderiaceae.</title>
        <authorList>
            <person name="Estrada De Los Santos P."/>
            <person name="Palmer M."/>
            <person name="Chavez-Ramirez B."/>
            <person name="Steenkamp E.T."/>
            <person name="Hirsch A.M."/>
            <person name="Manyaka P."/>
            <person name="Maluk M."/>
            <person name="Lafos M."/>
            <person name="Crook M."/>
            <person name="Gross E."/>
            <person name="Simon M.F."/>
            <person name="Bueno Dos Reis Junior F."/>
            <person name="Poole P.S."/>
            <person name="Venter S.N."/>
            <person name="James E.K."/>
        </authorList>
    </citation>
    <scope>NUCLEOTIDE SEQUENCE [LARGE SCALE GENOMIC DNA]</scope>
    <source>
        <strain evidence="2 3">JPY-366</strain>
    </source>
</reference>
<evidence type="ECO:0000313" key="2">
    <source>
        <dbReference type="EMBL" id="PTB17427.1"/>
    </source>
</evidence>
<gene>
    <name evidence="2" type="ORF">C9I57_28390</name>
</gene>
<dbReference type="EMBL" id="PYUC01000019">
    <property type="protein sequence ID" value="PTB17427.1"/>
    <property type="molecule type" value="Genomic_DNA"/>
</dbReference>
<comment type="caution">
    <text evidence="2">The sequence shown here is derived from an EMBL/GenBank/DDBJ whole genome shotgun (WGS) entry which is preliminary data.</text>
</comment>
<feature type="transmembrane region" description="Helical" evidence="1">
    <location>
        <begin position="89"/>
        <end position="117"/>
    </location>
</feature>
<proteinExistence type="predicted"/>